<gene>
    <name evidence="1" type="ORF">BARRO_10248</name>
</gene>
<dbReference type="AlphaFoldDB" id="E6YKC7"/>
<sequence>MRQIKSSYASIEATPFASLLFSRMQKIVQIIG</sequence>
<evidence type="ECO:0000313" key="1">
    <source>
        <dbReference type="EMBL" id="CBI77315.1"/>
    </source>
</evidence>
<name>E6YKC7_9HYPH</name>
<dbReference type="EMBL" id="FN645455">
    <property type="protein sequence ID" value="CBI77315.1"/>
    <property type="molecule type" value="Genomic_DNA"/>
</dbReference>
<organism evidence="1">
    <name type="scientific">Bartonella rochalimae ATCC BAA-1498</name>
    <dbReference type="NCBI Taxonomy" id="685782"/>
    <lineage>
        <taxon>Bacteria</taxon>
        <taxon>Pseudomonadati</taxon>
        <taxon>Pseudomonadota</taxon>
        <taxon>Alphaproteobacteria</taxon>
        <taxon>Hyphomicrobiales</taxon>
        <taxon>Bartonellaceae</taxon>
        <taxon>Bartonella</taxon>
    </lineage>
</organism>
<reference evidence="1" key="1">
    <citation type="journal article" date="2011" name="PLoS Genet.">
        <title>Parallel evolution of a type IV secretion system in radiating lineages of the host-restricted bacterial pathogen Bartonella.</title>
        <authorList>
            <person name="Engel P."/>
            <person name="Salzburger W."/>
            <person name="Liesch M."/>
            <person name="Chang C.C."/>
            <person name="Maruyama S."/>
            <person name="Lanz C."/>
            <person name="Calteau A."/>
            <person name="Lajus A."/>
            <person name="Medigue C."/>
            <person name="Schuster S.C."/>
            <person name="Dehio C."/>
        </authorList>
    </citation>
    <scope>NUCLEOTIDE SEQUENCE</scope>
    <source>
        <strain evidence="1">ATCC BAA-1498</strain>
    </source>
</reference>
<protein>
    <submittedName>
        <fullName evidence="1">Replication protein C</fullName>
    </submittedName>
</protein>
<proteinExistence type="predicted"/>
<accession>E6YKC7</accession>